<comment type="caution">
    <text evidence="1">The sequence shown here is derived from an EMBL/GenBank/DDBJ whole genome shotgun (WGS) entry which is preliminary data.</text>
</comment>
<reference evidence="2" key="1">
    <citation type="journal article" date="2019" name="Int. J. Syst. Evol. Microbiol.">
        <title>The Global Catalogue of Microorganisms (GCM) 10K type strain sequencing project: providing services to taxonomists for standard genome sequencing and annotation.</title>
        <authorList>
            <consortium name="The Broad Institute Genomics Platform"/>
            <consortium name="The Broad Institute Genome Sequencing Center for Infectious Disease"/>
            <person name="Wu L."/>
            <person name="Ma J."/>
        </authorList>
    </citation>
    <scope>NUCLEOTIDE SEQUENCE [LARGE SCALE GENOMIC DNA]</scope>
    <source>
        <strain evidence="2">CCUG 54329</strain>
    </source>
</reference>
<name>A0ABW3P4G4_9SPHN</name>
<evidence type="ECO:0000313" key="2">
    <source>
        <dbReference type="Proteomes" id="UP001597203"/>
    </source>
</evidence>
<protein>
    <recommendedName>
        <fullName evidence="3">Sigma-70 family RNA polymerase sigma factor</fullName>
    </recommendedName>
</protein>
<evidence type="ECO:0000313" key="1">
    <source>
        <dbReference type="EMBL" id="MFD1106194.1"/>
    </source>
</evidence>
<dbReference type="Proteomes" id="UP001597203">
    <property type="component" value="Unassembled WGS sequence"/>
</dbReference>
<dbReference type="EMBL" id="JBHTLS010000131">
    <property type="protein sequence ID" value="MFD1106194.1"/>
    <property type="molecule type" value="Genomic_DNA"/>
</dbReference>
<dbReference type="RefSeq" id="WP_380912665.1">
    <property type="nucleotide sequence ID" value="NZ_JBHTLS010000131.1"/>
</dbReference>
<keyword evidence="2" id="KW-1185">Reference proteome</keyword>
<sequence>MSVSSTPPSVQASRPLTQQEIRQLLASAQFSYAELIRVARSFPGYVHGEANDLLHDALGAALGTRACPSGVTIDKTLVEIMRSKWSTAARGRARRKVQVDYMPLEEIALAGNRYTVASADEIQEIERVRMLCADVLERLSQQPAYEKLIEAIDADLRGQRLADHLGLSRRELASLRRALKRKIQKLWPELENSL</sequence>
<evidence type="ECO:0008006" key="3">
    <source>
        <dbReference type="Google" id="ProtNLM"/>
    </source>
</evidence>
<proteinExistence type="predicted"/>
<gene>
    <name evidence="1" type="ORF">ACFQ24_15105</name>
</gene>
<organism evidence="1 2">
    <name type="scientific">Sphingobium olei</name>
    <dbReference type="NCBI Taxonomy" id="420955"/>
    <lineage>
        <taxon>Bacteria</taxon>
        <taxon>Pseudomonadati</taxon>
        <taxon>Pseudomonadota</taxon>
        <taxon>Alphaproteobacteria</taxon>
        <taxon>Sphingomonadales</taxon>
        <taxon>Sphingomonadaceae</taxon>
        <taxon>Sphingobium</taxon>
    </lineage>
</organism>
<accession>A0ABW3P4G4</accession>